<dbReference type="NCBIfam" id="TIGR01563">
    <property type="entry name" value="gp16_SPP1"/>
    <property type="match status" value="1"/>
</dbReference>
<dbReference type="EMBL" id="CP003752">
    <property type="protein sequence ID" value="AFQ19024.1"/>
    <property type="molecule type" value="Genomic_DNA"/>
</dbReference>
<dbReference type="InterPro" id="IPR008767">
    <property type="entry name" value="Phage_SPP1_head-tail_adaptor"/>
</dbReference>
<dbReference type="InterPro" id="IPR038666">
    <property type="entry name" value="SSP1_head-tail_sf"/>
</dbReference>
<name>A0A9W3P0G0_BACTU</name>
<dbReference type="Pfam" id="PF05521">
    <property type="entry name" value="Phage_HCP"/>
    <property type="match status" value="1"/>
</dbReference>
<gene>
    <name evidence="1" type="ORF">BTG_28135</name>
</gene>
<evidence type="ECO:0000313" key="2">
    <source>
        <dbReference type="Proteomes" id="UP000005259"/>
    </source>
</evidence>
<evidence type="ECO:0000313" key="1">
    <source>
        <dbReference type="EMBL" id="AFQ19024.1"/>
    </source>
</evidence>
<dbReference type="AlphaFoldDB" id="A0A9W3P0G0"/>
<protein>
    <recommendedName>
        <fullName evidence="3">Phage head-tail adaptor</fullName>
    </recommendedName>
</protein>
<dbReference type="KEGG" id="bti:BTG_28135"/>
<proteinExistence type="predicted"/>
<evidence type="ECO:0008006" key="3">
    <source>
        <dbReference type="Google" id="ProtNLM"/>
    </source>
</evidence>
<dbReference type="Gene3D" id="2.40.10.270">
    <property type="entry name" value="Bacteriophage SPP1 head-tail adaptor protein"/>
    <property type="match status" value="1"/>
</dbReference>
<reference evidence="1 2" key="1">
    <citation type="submission" date="2012-08" db="EMBL/GenBank/DDBJ databases">
        <authorList>
            <person name="Doggett N."/>
            <person name="Teshima H."/>
            <person name="Bruce D."/>
            <person name="Detter J.C."/>
            <person name="Johnson S.L."/>
            <person name="Han C."/>
        </authorList>
    </citation>
    <scope>NUCLEOTIDE SEQUENCE [LARGE SCALE GENOMIC DNA]</scope>
    <source>
        <strain evidence="1 2">HD-771</strain>
    </source>
</reference>
<dbReference type="Proteomes" id="UP000005259">
    <property type="component" value="Chromosome"/>
</dbReference>
<organism evidence="1 2">
    <name type="scientific">Bacillus thuringiensis HD-771</name>
    <dbReference type="NCBI Taxonomy" id="1218175"/>
    <lineage>
        <taxon>Bacteria</taxon>
        <taxon>Bacillati</taxon>
        <taxon>Bacillota</taxon>
        <taxon>Bacilli</taxon>
        <taxon>Bacillales</taxon>
        <taxon>Bacillaceae</taxon>
        <taxon>Bacillus</taxon>
        <taxon>Bacillus cereus group</taxon>
    </lineage>
</organism>
<sequence length="127" mass="15059">MINMQPFKYKRPLNAAKLNKCIILERKISETKDEEGNVHPSKWLEFVKVWAEPKTPFGTGFRSEIFQGNAEFVIKLINFTIRYREGINSAMRVRYDGKLYEIKSVIDIDEQHKEMCLICEERSNWQN</sequence>
<accession>A0A9W3P0G0</accession>